<accession>A0A9W3V9C1</accession>
<protein>
    <submittedName>
        <fullName evidence="1">Uncharacterized protein</fullName>
    </submittedName>
</protein>
<dbReference type="AlphaFoldDB" id="A0A9W3V9C1"/>
<reference evidence="1 2" key="1">
    <citation type="submission" date="2018-09" db="EMBL/GenBank/DDBJ databases">
        <title>Complete genome of Bacillus thuringiensis strain QZL38.</title>
        <authorList>
            <person name="Song F."/>
        </authorList>
    </citation>
    <scope>NUCLEOTIDE SEQUENCE [LARGE SCALE GENOMIC DNA]</scope>
    <source>
        <strain evidence="1 2">QZL38</strain>
    </source>
</reference>
<sequence>MKDIRSFQRNKRYQRFFKYIYRNLQYINGSTRNIDLSTNNNITNKRRLFHFGTVFPSYSAPSAVAILSSKFSLDNSAFIKSAVSGSAKCI</sequence>
<evidence type="ECO:0000313" key="2">
    <source>
        <dbReference type="Proteomes" id="UP000269847"/>
    </source>
</evidence>
<gene>
    <name evidence="1" type="ORF">D7J84_07120</name>
</gene>
<organism evidence="1 2">
    <name type="scientific">Bacillus thuringiensis</name>
    <dbReference type="NCBI Taxonomy" id="1428"/>
    <lineage>
        <taxon>Bacteria</taxon>
        <taxon>Bacillati</taxon>
        <taxon>Bacillota</taxon>
        <taxon>Bacilli</taxon>
        <taxon>Bacillales</taxon>
        <taxon>Bacillaceae</taxon>
        <taxon>Bacillus</taxon>
        <taxon>Bacillus cereus group</taxon>
    </lineage>
</organism>
<dbReference type="EMBL" id="CP032608">
    <property type="protein sequence ID" value="AYF81000.1"/>
    <property type="molecule type" value="Genomic_DNA"/>
</dbReference>
<proteinExistence type="predicted"/>
<name>A0A9W3V9C1_BACTU</name>
<dbReference type="Proteomes" id="UP000269847">
    <property type="component" value="Chromosome"/>
</dbReference>
<evidence type="ECO:0000313" key="1">
    <source>
        <dbReference type="EMBL" id="AYF81000.1"/>
    </source>
</evidence>